<dbReference type="Proteomes" id="UP000422221">
    <property type="component" value="Unassembled WGS sequence"/>
</dbReference>
<feature type="chain" id="PRO_5029674255" description="Lipocalin-like domain-containing protein" evidence="1">
    <location>
        <begin position="25"/>
        <end position="130"/>
    </location>
</feature>
<gene>
    <name evidence="2" type="ORF">F3F73_22135</name>
</gene>
<sequence>MKTMKYLSMLLVMVVTSVCMVSCGDDDDIPTDIATTIAGDYSGKLSVIGYTEQFTAYATLTRKSDNAISVVVDCDEIDLHLKSVILDIMQNGNSYELSSSSKAVNGTVIDQNINLTFATGSNTYTFYGSK</sequence>
<dbReference type="GeneID" id="93116784"/>
<reference evidence="2 3" key="1">
    <citation type="journal article" date="2019" name="Nat. Med.">
        <title>A library of human gut bacterial isolates paired with longitudinal multiomics data enables mechanistic microbiome research.</title>
        <authorList>
            <person name="Poyet M."/>
            <person name="Groussin M."/>
            <person name="Gibbons S.M."/>
            <person name="Avila-Pacheco J."/>
            <person name="Jiang X."/>
            <person name="Kearney S.M."/>
            <person name="Perrotta A.R."/>
            <person name="Berdy B."/>
            <person name="Zhao S."/>
            <person name="Lieberman T.D."/>
            <person name="Swanson P.K."/>
            <person name="Smith M."/>
            <person name="Roesemann S."/>
            <person name="Alexander J.E."/>
            <person name="Rich S.A."/>
            <person name="Livny J."/>
            <person name="Vlamakis H."/>
            <person name="Clish C."/>
            <person name="Bullock K."/>
            <person name="Deik A."/>
            <person name="Scott J."/>
            <person name="Pierce K.A."/>
            <person name="Xavier R.J."/>
            <person name="Alm E.J."/>
        </authorList>
    </citation>
    <scope>NUCLEOTIDE SEQUENCE [LARGE SCALE GENOMIC DNA]</scope>
    <source>
        <strain evidence="2 3">BIOML-A10</strain>
    </source>
</reference>
<proteinExistence type="predicted"/>
<feature type="signal peptide" evidence="1">
    <location>
        <begin position="1"/>
        <end position="24"/>
    </location>
</feature>
<keyword evidence="1" id="KW-0732">Signal</keyword>
<comment type="caution">
    <text evidence="2">The sequence shown here is derived from an EMBL/GenBank/DDBJ whole genome shotgun (WGS) entry which is preliminary data.</text>
</comment>
<accession>A0A7J4XCP4</accession>
<organism evidence="2 3">
    <name type="scientific">Bacteroides salyersiae</name>
    <dbReference type="NCBI Taxonomy" id="291644"/>
    <lineage>
        <taxon>Bacteria</taxon>
        <taxon>Pseudomonadati</taxon>
        <taxon>Bacteroidota</taxon>
        <taxon>Bacteroidia</taxon>
        <taxon>Bacteroidales</taxon>
        <taxon>Bacteroidaceae</taxon>
        <taxon>Bacteroides</taxon>
    </lineage>
</organism>
<evidence type="ECO:0000256" key="1">
    <source>
        <dbReference type="SAM" id="SignalP"/>
    </source>
</evidence>
<dbReference type="RefSeq" id="WP_005923345.1">
    <property type="nucleotide sequence ID" value="NZ_CABKSE010000001.1"/>
</dbReference>
<name>A0A7J4XCP4_9BACE</name>
<evidence type="ECO:0000313" key="2">
    <source>
        <dbReference type="EMBL" id="KAA3757433.1"/>
    </source>
</evidence>
<dbReference type="AlphaFoldDB" id="A0A7J4XCP4"/>
<protein>
    <recommendedName>
        <fullName evidence="4">Lipocalin-like domain-containing protein</fullName>
    </recommendedName>
</protein>
<evidence type="ECO:0008006" key="4">
    <source>
        <dbReference type="Google" id="ProtNLM"/>
    </source>
</evidence>
<evidence type="ECO:0000313" key="3">
    <source>
        <dbReference type="Proteomes" id="UP000422221"/>
    </source>
</evidence>
<dbReference type="EMBL" id="VWMK01000033">
    <property type="protein sequence ID" value="KAA3757433.1"/>
    <property type="molecule type" value="Genomic_DNA"/>
</dbReference>